<protein>
    <submittedName>
        <fullName evidence="1">Uncharacterized protein</fullName>
    </submittedName>
</protein>
<proteinExistence type="predicted"/>
<reference evidence="2" key="1">
    <citation type="submission" date="2015-10" db="EMBL/GenBank/DDBJ databases">
        <title>Draft Genome Sequences of 11 Lactococcus lactis subspecies cremoris strains.</title>
        <authorList>
            <person name="Wels M."/>
            <person name="Backus L."/>
            <person name="Boekhorst J."/>
            <person name="Dijkstra A."/>
            <person name="Beerthuizen M."/>
            <person name="Kelly W."/>
            <person name="Siezen R."/>
            <person name="Bachmann H."/>
            <person name="Van Hijum S."/>
        </authorList>
    </citation>
    <scope>NUCLEOTIDE SEQUENCE [LARGE SCALE GENOMIC DNA]</scope>
    <source>
        <strain evidence="2">LMG9449</strain>
    </source>
</reference>
<evidence type="ECO:0000313" key="2">
    <source>
        <dbReference type="Proteomes" id="UP000053612"/>
    </source>
</evidence>
<gene>
    <name evidence="1" type="ORF">LMG9449_0315</name>
</gene>
<dbReference type="PATRIC" id="fig|1360.109.peg.1400"/>
<name>A0A0V8E9B5_LACLL</name>
<accession>A0A0V8E9B5</accession>
<sequence>MIELLQTLKLMFDQVTKESYLEINNSEKVNYPYLTYSLDIDNINRNTDGFYLDIDIFDENSSFINIFNLESLLRENFDFNQKFTDGLFLRFYFQRSFSVETQSDTLKRRNLQIYCKVDWRNK</sequence>
<dbReference type="AlphaFoldDB" id="A0A0V8E9B5"/>
<comment type="caution">
    <text evidence="1">The sequence shown here is derived from an EMBL/GenBank/DDBJ whole genome shotgun (WGS) entry which is preliminary data.</text>
</comment>
<organism evidence="1 2">
    <name type="scientific">Lactococcus lactis subsp. lactis</name>
    <name type="common">Streptococcus lactis</name>
    <dbReference type="NCBI Taxonomy" id="1360"/>
    <lineage>
        <taxon>Bacteria</taxon>
        <taxon>Bacillati</taxon>
        <taxon>Bacillota</taxon>
        <taxon>Bacilli</taxon>
        <taxon>Lactobacillales</taxon>
        <taxon>Streptococcaceae</taxon>
        <taxon>Lactococcus</taxon>
    </lineage>
</organism>
<evidence type="ECO:0000313" key="1">
    <source>
        <dbReference type="EMBL" id="KSU22216.1"/>
    </source>
</evidence>
<dbReference type="RefSeq" id="WP_058224513.1">
    <property type="nucleotide sequence ID" value="NZ_LKLS01000011.1"/>
</dbReference>
<dbReference type="Proteomes" id="UP000053612">
    <property type="component" value="Unassembled WGS sequence"/>
</dbReference>
<dbReference type="EMBL" id="LKLS01000011">
    <property type="protein sequence ID" value="KSU22216.1"/>
    <property type="molecule type" value="Genomic_DNA"/>
</dbReference>